<keyword evidence="10" id="KW-0443">Lipid metabolism</keyword>
<dbReference type="NCBIfam" id="NF005559">
    <property type="entry name" value="PRK07231.1"/>
    <property type="match status" value="1"/>
</dbReference>
<dbReference type="OrthoDB" id="9803333at2"/>
<evidence type="ECO:0000256" key="1">
    <source>
        <dbReference type="ARBA" id="ARBA00005194"/>
    </source>
</evidence>
<evidence type="ECO:0000256" key="8">
    <source>
        <dbReference type="PIRSR" id="PIRSR611284-1"/>
    </source>
</evidence>
<keyword evidence="6" id="KW-0753">Steroid metabolism</keyword>
<dbReference type="Pfam" id="PF13561">
    <property type="entry name" value="adh_short_C2"/>
    <property type="match status" value="1"/>
</dbReference>
<keyword evidence="10" id="KW-0275">Fatty acid biosynthesis</keyword>
<comment type="subunit">
    <text evidence="10">Homotetramer.</text>
</comment>
<evidence type="ECO:0000256" key="4">
    <source>
        <dbReference type="ARBA" id="ARBA00022857"/>
    </source>
</evidence>
<dbReference type="EC" id="1.1.1.100" evidence="3 10"/>
<dbReference type="InterPro" id="IPR036291">
    <property type="entry name" value="NAD(P)-bd_dom_sf"/>
</dbReference>
<feature type="binding site" evidence="9">
    <location>
        <begin position="151"/>
        <end position="155"/>
    </location>
    <ligand>
        <name>NADP(+)</name>
        <dbReference type="ChEBI" id="CHEBI:58349"/>
    </ligand>
</feature>
<evidence type="ECO:0000256" key="10">
    <source>
        <dbReference type="RuleBase" id="RU366074"/>
    </source>
</evidence>
<dbReference type="GO" id="GO:0006633">
    <property type="term" value="P:fatty acid biosynthetic process"/>
    <property type="evidence" value="ECO:0007669"/>
    <property type="project" value="UniProtKB-UniPathway"/>
</dbReference>
<dbReference type="CDD" id="cd05333">
    <property type="entry name" value="BKR_SDR_c"/>
    <property type="match status" value="1"/>
</dbReference>
<dbReference type="InterPro" id="IPR011284">
    <property type="entry name" value="3oxo_ACP_reduc"/>
</dbReference>
<dbReference type="FunFam" id="3.40.50.720:FF:000115">
    <property type="entry name" value="3-oxoacyl-[acyl-carrier-protein] reductase FabG"/>
    <property type="match status" value="1"/>
</dbReference>
<comment type="caution">
    <text evidence="12">The sequence shown here is derived from an EMBL/GenBank/DDBJ whole genome shotgun (WGS) entry which is preliminary data.</text>
</comment>
<dbReference type="PATRIC" id="fig|994573.3.peg.2410"/>
<dbReference type="InterPro" id="IPR002347">
    <property type="entry name" value="SDR_fam"/>
</dbReference>
<accession>V7I4N3</accession>
<dbReference type="PANTHER" id="PTHR42879">
    <property type="entry name" value="3-OXOACYL-(ACYL-CARRIER-PROTEIN) REDUCTASE"/>
    <property type="match status" value="1"/>
</dbReference>
<feature type="binding site" evidence="9">
    <location>
        <position position="35"/>
    </location>
    <ligand>
        <name>NADP(+)</name>
        <dbReference type="ChEBI" id="CHEBI:58349"/>
    </ligand>
</feature>
<dbReference type="PRINTS" id="PR00081">
    <property type="entry name" value="GDHRDH"/>
</dbReference>
<dbReference type="InterPro" id="IPR020904">
    <property type="entry name" value="Sc_DH/Rdtase_CS"/>
</dbReference>
<dbReference type="eggNOG" id="COG1028">
    <property type="taxonomic scope" value="Bacteria"/>
</dbReference>
<feature type="binding site" evidence="9">
    <location>
        <begin position="10"/>
        <end position="13"/>
    </location>
    <ligand>
        <name>NADP(+)</name>
        <dbReference type="ChEBI" id="CHEBI:58349"/>
    </ligand>
</feature>
<evidence type="ECO:0000256" key="7">
    <source>
        <dbReference type="ARBA" id="ARBA00048508"/>
    </source>
</evidence>
<dbReference type="AlphaFoldDB" id="V7I4N3"/>
<dbReference type="GO" id="GO:0004316">
    <property type="term" value="F:3-oxoacyl-[acyl-carrier-protein] reductase (NADPH) activity"/>
    <property type="evidence" value="ECO:0007669"/>
    <property type="project" value="UniProtKB-UniRule"/>
</dbReference>
<dbReference type="STRING" id="994573.T472_0212910"/>
<dbReference type="InterPro" id="IPR050259">
    <property type="entry name" value="SDR"/>
</dbReference>
<dbReference type="InterPro" id="IPR057326">
    <property type="entry name" value="KR_dom"/>
</dbReference>
<organism evidence="12 13">
    <name type="scientific">Youngiibacter fragilis 232.1</name>
    <dbReference type="NCBI Taxonomy" id="994573"/>
    <lineage>
        <taxon>Bacteria</taxon>
        <taxon>Bacillati</taxon>
        <taxon>Bacillota</taxon>
        <taxon>Clostridia</taxon>
        <taxon>Eubacteriales</taxon>
        <taxon>Clostridiaceae</taxon>
        <taxon>Youngiibacter</taxon>
    </lineage>
</organism>
<dbReference type="PRINTS" id="PR00080">
    <property type="entry name" value="SDRFAMILY"/>
</dbReference>
<dbReference type="GO" id="GO:0008202">
    <property type="term" value="P:steroid metabolic process"/>
    <property type="evidence" value="ECO:0007669"/>
    <property type="project" value="UniProtKB-KW"/>
</dbReference>
<evidence type="ECO:0000256" key="9">
    <source>
        <dbReference type="PIRSR" id="PIRSR611284-2"/>
    </source>
</evidence>
<evidence type="ECO:0000256" key="2">
    <source>
        <dbReference type="ARBA" id="ARBA00006484"/>
    </source>
</evidence>
<feature type="domain" description="Ketoreductase" evidence="11">
    <location>
        <begin position="4"/>
        <end position="182"/>
    </location>
</feature>
<dbReference type="NCBIfam" id="NF009466">
    <property type="entry name" value="PRK12826.1-2"/>
    <property type="match status" value="1"/>
</dbReference>
<dbReference type="EMBL" id="AXUN02000185">
    <property type="protein sequence ID" value="ETA80251.1"/>
    <property type="molecule type" value="Genomic_DNA"/>
</dbReference>
<evidence type="ECO:0000313" key="12">
    <source>
        <dbReference type="EMBL" id="ETA80251.1"/>
    </source>
</evidence>
<keyword evidence="10" id="KW-0444">Lipid biosynthesis</keyword>
<protein>
    <recommendedName>
        <fullName evidence="3 10">3-oxoacyl-[acyl-carrier-protein] reductase</fullName>
        <ecNumber evidence="3 10">1.1.1.100</ecNumber>
    </recommendedName>
</protein>
<evidence type="ECO:0000256" key="6">
    <source>
        <dbReference type="ARBA" id="ARBA00023221"/>
    </source>
</evidence>
<feature type="binding site" evidence="9">
    <location>
        <position position="86"/>
    </location>
    <ligand>
        <name>NADP(+)</name>
        <dbReference type="ChEBI" id="CHEBI:58349"/>
    </ligand>
</feature>
<evidence type="ECO:0000259" key="11">
    <source>
        <dbReference type="SMART" id="SM00822"/>
    </source>
</evidence>
<dbReference type="Proteomes" id="UP000017747">
    <property type="component" value="Unassembled WGS sequence"/>
</dbReference>
<keyword evidence="13" id="KW-1185">Reference proteome</keyword>
<dbReference type="NCBIfam" id="TIGR01830">
    <property type="entry name" value="3oxo_ACP_reduc"/>
    <property type="match status" value="1"/>
</dbReference>
<proteinExistence type="inferred from homology"/>
<dbReference type="SUPFAM" id="SSF51735">
    <property type="entry name" value="NAD(P)-binding Rossmann-fold domains"/>
    <property type="match status" value="1"/>
</dbReference>
<name>V7I4N3_9CLOT</name>
<evidence type="ECO:0000256" key="3">
    <source>
        <dbReference type="ARBA" id="ARBA00012948"/>
    </source>
</evidence>
<dbReference type="SMART" id="SM00822">
    <property type="entry name" value="PKS_KR"/>
    <property type="match status" value="1"/>
</dbReference>
<keyword evidence="5 10" id="KW-0560">Oxidoreductase</keyword>
<keyword evidence="4 9" id="KW-0521">NADP</keyword>
<comment type="pathway">
    <text evidence="1 10">Lipid metabolism; fatty acid biosynthesis.</text>
</comment>
<feature type="active site" description="Proton acceptor" evidence="8">
    <location>
        <position position="151"/>
    </location>
</feature>
<comment type="function">
    <text evidence="10">Catalyzes the NADPH-dependent reduction of beta-ketoacyl-ACP substrates to beta-hydroxyacyl-ACP products, the first reductive step in the elongation cycle of fatty acid biosynthesis.</text>
</comment>
<comment type="catalytic activity">
    <reaction evidence="7 10">
        <text>a (3R)-hydroxyacyl-[ACP] + NADP(+) = a 3-oxoacyl-[ACP] + NADPH + H(+)</text>
        <dbReference type="Rhea" id="RHEA:17397"/>
        <dbReference type="Rhea" id="RHEA-COMP:9916"/>
        <dbReference type="Rhea" id="RHEA-COMP:9945"/>
        <dbReference type="ChEBI" id="CHEBI:15378"/>
        <dbReference type="ChEBI" id="CHEBI:57783"/>
        <dbReference type="ChEBI" id="CHEBI:58349"/>
        <dbReference type="ChEBI" id="CHEBI:78776"/>
        <dbReference type="ChEBI" id="CHEBI:78827"/>
        <dbReference type="EC" id="1.1.1.100"/>
    </reaction>
</comment>
<dbReference type="RefSeq" id="WP_023388259.1">
    <property type="nucleotide sequence ID" value="NZ_AXUN02000185.1"/>
</dbReference>
<dbReference type="GO" id="GO:0051287">
    <property type="term" value="F:NAD binding"/>
    <property type="evidence" value="ECO:0007669"/>
    <property type="project" value="UniProtKB-UniRule"/>
</dbReference>
<dbReference type="PANTHER" id="PTHR42879:SF2">
    <property type="entry name" value="3-OXOACYL-[ACYL-CARRIER-PROTEIN] REDUCTASE FABG"/>
    <property type="match status" value="1"/>
</dbReference>
<dbReference type="UniPathway" id="UPA00094"/>
<evidence type="ECO:0000313" key="13">
    <source>
        <dbReference type="Proteomes" id="UP000017747"/>
    </source>
</evidence>
<dbReference type="Gene3D" id="3.40.50.720">
    <property type="entry name" value="NAD(P)-binding Rossmann-like Domain"/>
    <property type="match status" value="1"/>
</dbReference>
<evidence type="ECO:0000256" key="5">
    <source>
        <dbReference type="ARBA" id="ARBA00023002"/>
    </source>
</evidence>
<sequence>MDKMTAIITGSGRGIGAECVLAFAKEGYNVVVNYTSREPLELVEKLDSMGASYIAVKGDVSVEEDAKAIVKKAIEAFGTVSVLVNNAGIAKDGLLLRMKTEDFRKVLDVNLTGTFNMIREVSGTMVKKRYGRIINISSVVGIMGNAGQANYASSKAGVIGLTKSVARELARRGITCNAVAPGYVSTDMTGVLTDEQKAAISESIPLKELGKTEDIANAVLFLAKRESSYITGQVLAVDGGMSM</sequence>
<gene>
    <name evidence="12" type="ORF">T472_0212910</name>
</gene>
<keyword evidence="10" id="KW-0276">Fatty acid metabolism</keyword>
<reference evidence="12 13" key="1">
    <citation type="journal article" date="2014" name="Genome Announc.">
        <title>Genome Sequence of Youngiibacter fragilis, the Type Strain of the Genus Youngiibacter.</title>
        <authorList>
            <person name="Wawrik C.B."/>
            <person name="Callaghan A.V."/>
            <person name="Stamps B.W."/>
            <person name="Wawrik B."/>
        </authorList>
    </citation>
    <scope>NUCLEOTIDE SEQUENCE [LARGE SCALE GENOMIC DNA]</scope>
    <source>
        <strain evidence="12 13">232.1</strain>
    </source>
</reference>
<dbReference type="PROSITE" id="PS00061">
    <property type="entry name" value="ADH_SHORT"/>
    <property type="match status" value="1"/>
</dbReference>
<comment type="similarity">
    <text evidence="2 10">Belongs to the short-chain dehydrogenases/reductases (SDR) family.</text>
</comment>